<evidence type="ECO:0000256" key="7">
    <source>
        <dbReference type="ARBA" id="ARBA00022833"/>
    </source>
</evidence>
<organism evidence="11 12">
    <name type="scientific">Trachymyrmex septentrionalis</name>
    <dbReference type="NCBI Taxonomy" id="34720"/>
    <lineage>
        <taxon>Eukaryota</taxon>
        <taxon>Metazoa</taxon>
        <taxon>Ecdysozoa</taxon>
        <taxon>Arthropoda</taxon>
        <taxon>Hexapoda</taxon>
        <taxon>Insecta</taxon>
        <taxon>Pterygota</taxon>
        <taxon>Neoptera</taxon>
        <taxon>Endopterygota</taxon>
        <taxon>Hymenoptera</taxon>
        <taxon>Apocrita</taxon>
        <taxon>Aculeata</taxon>
        <taxon>Formicoidea</taxon>
        <taxon>Formicidae</taxon>
        <taxon>Myrmicinae</taxon>
        <taxon>Trachymyrmex</taxon>
    </lineage>
</organism>
<dbReference type="Pfam" id="PF13639">
    <property type="entry name" value="zf-RING_2"/>
    <property type="match status" value="1"/>
</dbReference>
<keyword evidence="5 9" id="KW-0863">Zinc-finger</keyword>
<evidence type="ECO:0000313" key="12">
    <source>
        <dbReference type="Proteomes" id="UP000078541"/>
    </source>
</evidence>
<evidence type="ECO:0000256" key="4">
    <source>
        <dbReference type="ARBA" id="ARBA00022723"/>
    </source>
</evidence>
<dbReference type="Proteomes" id="UP000078541">
    <property type="component" value="Unassembled WGS sequence"/>
</dbReference>
<dbReference type="GO" id="GO:0005737">
    <property type="term" value="C:cytoplasm"/>
    <property type="evidence" value="ECO:0007669"/>
    <property type="project" value="TreeGrafter"/>
</dbReference>
<dbReference type="Gene3D" id="3.30.40.10">
    <property type="entry name" value="Zinc/RING finger domain, C3HC4 (zinc finger)"/>
    <property type="match status" value="1"/>
</dbReference>
<name>A0A151JVN6_9HYME</name>
<dbReference type="EMBL" id="KQ981702">
    <property type="protein sequence ID" value="KYN37450.1"/>
    <property type="molecule type" value="Genomic_DNA"/>
</dbReference>
<accession>A0A151JVN6</accession>
<dbReference type="SUPFAM" id="SSF57850">
    <property type="entry name" value="RING/U-box"/>
    <property type="match status" value="1"/>
</dbReference>
<reference evidence="11 12" key="1">
    <citation type="submission" date="2016-03" db="EMBL/GenBank/DDBJ databases">
        <title>Trachymyrmex septentrionalis WGS genome.</title>
        <authorList>
            <person name="Nygaard S."/>
            <person name="Hu H."/>
            <person name="Boomsma J."/>
            <person name="Zhang G."/>
        </authorList>
    </citation>
    <scope>NUCLEOTIDE SEQUENCE [LARGE SCALE GENOMIC DNA]</scope>
    <source>
        <strain evidence="11">Tsep2-gDNA-1</strain>
        <tissue evidence="11">Whole body</tissue>
    </source>
</reference>
<gene>
    <name evidence="11" type="ORF">ALC56_08163</name>
</gene>
<dbReference type="GO" id="GO:0008270">
    <property type="term" value="F:zinc ion binding"/>
    <property type="evidence" value="ECO:0007669"/>
    <property type="project" value="UniProtKB-KW"/>
</dbReference>
<dbReference type="FunFam" id="3.30.40.10:FF:000127">
    <property type="entry name" value="E3 ubiquitin-protein ligase RNF181"/>
    <property type="match status" value="1"/>
</dbReference>
<proteinExistence type="inferred from homology"/>
<comment type="similarity">
    <text evidence="8">Belongs to the RNF181 family.</text>
</comment>
<dbReference type="EC" id="2.3.2.27" evidence="2"/>
<dbReference type="InterPro" id="IPR013083">
    <property type="entry name" value="Znf_RING/FYVE/PHD"/>
</dbReference>
<evidence type="ECO:0000259" key="10">
    <source>
        <dbReference type="PROSITE" id="PS50089"/>
    </source>
</evidence>
<dbReference type="AlphaFoldDB" id="A0A151JVN6"/>
<dbReference type="PANTHER" id="PTHR15710">
    <property type="entry name" value="E3 UBIQUITIN-PROTEIN LIGASE PRAJA"/>
    <property type="match status" value="1"/>
</dbReference>
<evidence type="ECO:0000256" key="6">
    <source>
        <dbReference type="ARBA" id="ARBA00022786"/>
    </source>
</evidence>
<keyword evidence="3" id="KW-0808">Transferase</keyword>
<comment type="catalytic activity">
    <reaction evidence="1">
        <text>S-ubiquitinyl-[E2 ubiquitin-conjugating enzyme]-L-cysteine + [acceptor protein]-L-lysine = [E2 ubiquitin-conjugating enzyme]-L-cysteine + N(6)-ubiquitinyl-[acceptor protein]-L-lysine.</text>
        <dbReference type="EC" id="2.3.2.27"/>
    </reaction>
</comment>
<keyword evidence="12" id="KW-1185">Reference proteome</keyword>
<evidence type="ECO:0000313" key="11">
    <source>
        <dbReference type="EMBL" id="KYN37450.1"/>
    </source>
</evidence>
<dbReference type="PROSITE" id="PS50089">
    <property type="entry name" value="ZF_RING_2"/>
    <property type="match status" value="1"/>
</dbReference>
<evidence type="ECO:0000256" key="5">
    <source>
        <dbReference type="ARBA" id="ARBA00022771"/>
    </source>
</evidence>
<evidence type="ECO:0000256" key="9">
    <source>
        <dbReference type="PROSITE-ProRule" id="PRU00175"/>
    </source>
</evidence>
<evidence type="ECO:0000256" key="3">
    <source>
        <dbReference type="ARBA" id="ARBA00022679"/>
    </source>
</evidence>
<dbReference type="InterPro" id="IPR001841">
    <property type="entry name" value="Znf_RING"/>
</dbReference>
<evidence type="ECO:0000256" key="1">
    <source>
        <dbReference type="ARBA" id="ARBA00000900"/>
    </source>
</evidence>
<dbReference type="GO" id="GO:0061630">
    <property type="term" value="F:ubiquitin protein ligase activity"/>
    <property type="evidence" value="ECO:0007669"/>
    <property type="project" value="UniProtKB-EC"/>
</dbReference>
<dbReference type="GO" id="GO:0016567">
    <property type="term" value="P:protein ubiquitination"/>
    <property type="evidence" value="ECO:0007669"/>
    <property type="project" value="TreeGrafter"/>
</dbReference>
<evidence type="ECO:0000256" key="2">
    <source>
        <dbReference type="ARBA" id="ARBA00012483"/>
    </source>
</evidence>
<dbReference type="STRING" id="34720.A0A151JVN6"/>
<evidence type="ECO:0000256" key="8">
    <source>
        <dbReference type="ARBA" id="ARBA00038197"/>
    </source>
</evidence>
<dbReference type="PANTHER" id="PTHR15710:SF243">
    <property type="entry name" value="E3 UBIQUITIN-PROTEIN LIGASE PRAJA-2 ISOFORM X1"/>
    <property type="match status" value="1"/>
</dbReference>
<protein>
    <recommendedName>
        <fullName evidence="2">RING-type E3 ubiquitin transferase</fullName>
        <ecNumber evidence="2">2.3.2.27</ecNumber>
    </recommendedName>
</protein>
<feature type="non-terminal residue" evidence="11">
    <location>
        <position position="1"/>
    </location>
</feature>
<sequence>SDYFTEMGWTPPWSDKEEPEDIIEMARFLRNFNTWDDSWNEDAKLPPPLSKEIVANLPEIKIKSNEKQCSICLKQFETGKKAKLMPCEHIFHPECILPWLEETSICPLCGYDLSAPAYIHKRNYEINKKEEKEREDLEFVSSFYNCLLTMLYITCKRFITLYEHLIQKMTFNKKT</sequence>
<feature type="domain" description="RING-type" evidence="10">
    <location>
        <begin position="69"/>
        <end position="109"/>
    </location>
</feature>
<keyword evidence="4" id="KW-0479">Metal-binding</keyword>
<dbReference type="SMART" id="SM00184">
    <property type="entry name" value="RING"/>
    <property type="match status" value="1"/>
</dbReference>
<keyword evidence="7" id="KW-0862">Zinc</keyword>
<keyword evidence="6" id="KW-0833">Ubl conjugation pathway</keyword>